<evidence type="ECO:0000313" key="19">
    <source>
        <dbReference type="Proteomes" id="UP000591071"/>
    </source>
</evidence>
<evidence type="ECO:0000256" key="4">
    <source>
        <dbReference type="ARBA" id="ARBA00022485"/>
    </source>
</evidence>
<keyword evidence="7" id="KW-0949">S-adenosyl-L-methionine</keyword>
<evidence type="ECO:0000256" key="14">
    <source>
        <dbReference type="ARBA" id="ARBA00061574"/>
    </source>
</evidence>
<dbReference type="InterPro" id="IPR038135">
    <property type="entry name" value="Methylthiotransferase_N_sf"/>
</dbReference>
<evidence type="ECO:0000256" key="5">
    <source>
        <dbReference type="ARBA" id="ARBA00022490"/>
    </source>
</evidence>
<evidence type="ECO:0000256" key="7">
    <source>
        <dbReference type="ARBA" id="ARBA00022691"/>
    </source>
</evidence>
<dbReference type="Pfam" id="PF04055">
    <property type="entry name" value="Radical_SAM"/>
    <property type="match status" value="1"/>
</dbReference>
<dbReference type="NCBIfam" id="TIGR01579">
    <property type="entry name" value="MiaB-like-C"/>
    <property type="match status" value="1"/>
</dbReference>
<comment type="cofactor">
    <cofactor evidence="1">
        <name>[4Fe-4S] cluster</name>
        <dbReference type="ChEBI" id="CHEBI:49883"/>
    </cofactor>
</comment>
<dbReference type="InterPro" id="IPR058240">
    <property type="entry name" value="rSAM_sf"/>
</dbReference>
<evidence type="ECO:0000256" key="2">
    <source>
        <dbReference type="ARBA" id="ARBA00002399"/>
    </source>
</evidence>
<evidence type="ECO:0000256" key="13">
    <source>
        <dbReference type="ARBA" id="ARBA00051661"/>
    </source>
</evidence>
<comment type="caution">
    <text evidence="18">The sequence shown here is derived from an EMBL/GenBank/DDBJ whole genome shotgun (WGS) entry which is preliminary data.</text>
</comment>
<dbReference type="PROSITE" id="PS01278">
    <property type="entry name" value="MTTASE_RADICAL"/>
    <property type="match status" value="1"/>
</dbReference>
<accession>A0A848BUN9</accession>
<comment type="similarity">
    <text evidence="14">Belongs to the methylthiotransferase family. MtaB subfamily.</text>
</comment>
<dbReference type="PROSITE" id="PS51449">
    <property type="entry name" value="MTTASE_N"/>
    <property type="match status" value="1"/>
</dbReference>
<evidence type="ECO:0000256" key="6">
    <source>
        <dbReference type="ARBA" id="ARBA00022679"/>
    </source>
</evidence>
<keyword evidence="4" id="KW-0004">4Fe-4S</keyword>
<evidence type="ECO:0000256" key="12">
    <source>
        <dbReference type="ARBA" id="ARBA00031213"/>
    </source>
</evidence>
<evidence type="ECO:0000259" key="16">
    <source>
        <dbReference type="PROSITE" id="PS51449"/>
    </source>
</evidence>
<dbReference type="EMBL" id="JABAFG010000017">
    <property type="protein sequence ID" value="NME28965.1"/>
    <property type="molecule type" value="Genomic_DNA"/>
</dbReference>
<dbReference type="GO" id="GO:0035598">
    <property type="term" value="F:tRNA (N(6)-L-threonylcarbamoyladenosine(37)-C(2))-methylthiotransferase activity"/>
    <property type="evidence" value="ECO:0007669"/>
    <property type="project" value="UniProtKB-EC"/>
</dbReference>
<comment type="function">
    <text evidence="2">Catalyzes the methylthiolation of N6-threonylcarbamoyladenosine (t(6)A), leading to the formation of 2-methylthio-N6-threonylcarbamoyladenosine (ms(2)t(6)A) at position 37 in tRNAs that read codons beginning with adenine.</text>
</comment>
<dbReference type="FunFam" id="3.80.30.20:FF:000001">
    <property type="entry name" value="tRNA-2-methylthio-N(6)-dimethylallyladenosine synthase 2"/>
    <property type="match status" value="1"/>
</dbReference>
<sequence length="438" mass="48933">MPTIAFVTLGCRVNQYDTDSMRGLFLKEGYEERDFRDAADVYVINTCSVTQVGEKKSRQLIRRAKKVNPSAVVVVTGCYAQLKPELLSSMPDVDAVIGTNERHRIVPMVQMLLGRGGGAAVTAVHDARSADAFEEIPLYPSAVEHTRADLKIQEGCNNFCSYCIIPYTRGALKSRQPDAIIEEARRLTQAGFKELVLTGIHLGAYGRELPDHPGLALVLRRLLAETDVQRIRLGSLESLEVDDELIHVMNQSDRICPHLHLPLQSGSDAILKAMNRKYTKEEFIHLIETLRSRIHHLTVSTDLILGFPGETDELFEETLETLQKLRFSHIHAFPYSPRPGTPAAAMEDQVDPAVKKRRVEIVQDLSARQKDQWLQEMIGQTVRVLIEKQEGPEGEGFSENYERVCVSGLAPHQEGSIVPVVLTGACDHRLTGIIKEEI</sequence>
<feature type="domain" description="MTTase N-terminal" evidence="16">
    <location>
        <begin position="2"/>
        <end position="114"/>
    </location>
</feature>
<organism evidence="18 19">
    <name type="scientific">Megasphaera hexanoica</name>
    <dbReference type="NCBI Taxonomy" id="1675036"/>
    <lineage>
        <taxon>Bacteria</taxon>
        <taxon>Bacillati</taxon>
        <taxon>Bacillota</taxon>
        <taxon>Negativicutes</taxon>
        <taxon>Veillonellales</taxon>
        <taxon>Veillonellaceae</taxon>
        <taxon>Megasphaera</taxon>
    </lineage>
</organism>
<dbReference type="InterPro" id="IPR023404">
    <property type="entry name" value="rSAM_horseshoe"/>
</dbReference>
<evidence type="ECO:0000256" key="10">
    <source>
        <dbReference type="ARBA" id="ARBA00023004"/>
    </source>
</evidence>
<feature type="domain" description="Radical SAM core" evidence="17">
    <location>
        <begin position="142"/>
        <end position="375"/>
    </location>
</feature>
<dbReference type="EC" id="2.8.4.5" evidence="3"/>
<dbReference type="Gene3D" id="3.40.50.12160">
    <property type="entry name" value="Methylthiotransferase, N-terminal domain"/>
    <property type="match status" value="1"/>
</dbReference>
<dbReference type="AlphaFoldDB" id="A0A848BUN9"/>
<evidence type="ECO:0000256" key="1">
    <source>
        <dbReference type="ARBA" id="ARBA00001966"/>
    </source>
</evidence>
<dbReference type="SFLD" id="SFLDS00029">
    <property type="entry name" value="Radical_SAM"/>
    <property type="match status" value="1"/>
</dbReference>
<evidence type="ECO:0000256" key="3">
    <source>
        <dbReference type="ARBA" id="ARBA00013273"/>
    </source>
</evidence>
<keyword evidence="9" id="KW-0479">Metal-binding</keyword>
<evidence type="ECO:0000313" key="18">
    <source>
        <dbReference type="EMBL" id="NME28965.1"/>
    </source>
</evidence>
<dbReference type="GO" id="GO:0046872">
    <property type="term" value="F:metal ion binding"/>
    <property type="evidence" value="ECO:0007669"/>
    <property type="project" value="UniProtKB-KW"/>
</dbReference>
<dbReference type="InterPro" id="IPR007197">
    <property type="entry name" value="rSAM"/>
</dbReference>
<dbReference type="InterPro" id="IPR005839">
    <property type="entry name" value="Methylthiotransferase"/>
</dbReference>
<dbReference type="SMART" id="SM00729">
    <property type="entry name" value="Elp3"/>
    <property type="match status" value="1"/>
</dbReference>
<evidence type="ECO:0000256" key="11">
    <source>
        <dbReference type="ARBA" id="ARBA00023014"/>
    </source>
</evidence>
<keyword evidence="6 18" id="KW-0808">Transferase</keyword>
<dbReference type="SUPFAM" id="SSF102114">
    <property type="entry name" value="Radical SAM enzymes"/>
    <property type="match status" value="1"/>
</dbReference>
<dbReference type="Gene3D" id="3.80.30.20">
    <property type="entry name" value="tm_1862 like domain"/>
    <property type="match status" value="1"/>
</dbReference>
<dbReference type="FunFam" id="3.40.50.12160:FF:000004">
    <property type="entry name" value="Threonylcarbamoyladenosine tRNA methylthiotransferase MtaB"/>
    <property type="match status" value="1"/>
</dbReference>
<keyword evidence="11" id="KW-0411">Iron-sulfur</keyword>
<dbReference type="SFLD" id="SFLDG01061">
    <property type="entry name" value="methylthiotransferase"/>
    <property type="match status" value="1"/>
</dbReference>
<dbReference type="Pfam" id="PF00919">
    <property type="entry name" value="UPF0004"/>
    <property type="match status" value="1"/>
</dbReference>
<name>A0A848BUN9_9FIRM</name>
<dbReference type="InterPro" id="IPR020612">
    <property type="entry name" value="Methylthiotransferase_CS"/>
</dbReference>
<reference evidence="18 19" key="1">
    <citation type="submission" date="2020-04" db="EMBL/GenBank/DDBJ databases">
        <authorList>
            <person name="Hitch T.C.A."/>
            <person name="Wylensek D."/>
            <person name="Clavel T."/>
        </authorList>
    </citation>
    <scope>NUCLEOTIDE SEQUENCE [LARGE SCALE GENOMIC DNA]</scope>
    <source>
        <strain evidence="18 19">Oil-RF-744-FAT-WT-6-1</strain>
    </source>
</reference>
<protein>
    <recommendedName>
        <fullName evidence="15">Threonylcarbamoyladenosine tRNA methylthiotransferase MtaB</fullName>
        <ecNumber evidence="3">2.8.4.5</ecNumber>
    </recommendedName>
    <alternativeName>
        <fullName evidence="12">tRNA-t(6)A37 methylthiotransferase</fullName>
    </alternativeName>
</protein>
<proteinExistence type="inferred from homology"/>
<dbReference type="Proteomes" id="UP000591071">
    <property type="component" value="Unassembled WGS sequence"/>
</dbReference>
<keyword evidence="10" id="KW-0408">Iron</keyword>
<evidence type="ECO:0000256" key="15">
    <source>
        <dbReference type="ARBA" id="ARBA00069898"/>
    </source>
</evidence>
<evidence type="ECO:0000259" key="17">
    <source>
        <dbReference type="PROSITE" id="PS51918"/>
    </source>
</evidence>
<dbReference type="CDD" id="cd01335">
    <property type="entry name" value="Radical_SAM"/>
    <property type="match status" value="1"/>
</dbReference>
<keyword evidence="8" id="KW-0819">tRNA processing</keyword>
<dbReference type="InterPro" id="IPR006467">
    <property type="entry name" value="MiaB-like_bact"/>
</dbReference>
<dbReference type="NCBIfam" id="TIGR00089">
    <property type="entry name" value="MiaB/RimO family radical SAM methylthiotransferase"/>
    <property type="match status" value="1"/>
</dbReference>
<gene>
    <name evidence="18" type="primary">mtaB</name>
    <name evidence="18" type="ORF">HF872_10090</name>
</gene>
<comment type="catalytic activity">
    <reaction evidence="13">
        <text>N(6)-L-threonylcarbamoyladenosine(37) in tRNA + (sulfur carrier)-SH + AH2 + 2 S-adenosyl-L-methionine = 2-methylsulfanyl-N(6)-L-threonylcarbamoyladenosine(37) in tRNA + (sulfur carrier)-H + 5'-deoxyadenosine + L-methionine + A + S-adenosyl-L-homocysteine + 2 H(+)</text>
        <dbReference type="Rhea" id="RHEA:37075"/>
        <dbReference type="Rhea" id="RHEA-COMP:10163"/>
        <dbReference type="Rhea" id="RHEA-COMP:11092"/>
        <dbReference type="Rhea" id="RHEA-COMP:14737"/>
        <dbReference type="Rhea" id="RHEA-COMP:14739"/>
        <dbReference type="ChEBI" id="CHEBI:13193"/>
        <dbReference type="ChEBI" id="CHEBI:15378"/>
        <dbReference type="ChEBI" id="CHEBI:17319"/>
        <dbReference type="ChEBI" id="CHEBI:17499"/>
        <dbReference type="ChEBI" id="CHEBI:29917"/>
        <dbReference type="ChEBI" id="CHEBI:57844"/>
        <dbReference type="ChEBI" id="CHEBI:57856"/>
        <dbReference type="ChEBI" id="CHEBI:59789"/>
        <dbReference type="ChEBI" id="CHEBI:64428"/>
        <dbReference type="ChEBI" id="CHEBI:74418"/>
        <dbReference type="ChEBI" id="CHEBI:74420"/>
        <dbReference type="EC" id="2.8.4.5"/>
    </reaction>
</comment>
<dbReference type="PANTHER" id="PTHR11918">
    <property type="entry name" value="RADICAL SAM PROTEINS"/>
    <property type="match status" value="1"/>
</dbReference>
<evidence type="ECO:0000256" key="8">
    <source>
        <dbReference type="ARBA" id="ARBA00022694"/>
    </source>
</evidence>
<dbReference type="InterPro" id="IPR006638">
    <property type="entry name" value="Elp3/MiaA/NifB-like_rSAM"/>
</dbReference>
<evidence type="ECO:0000256" key="9">
    <source>
        <dbReference type="ARBA" id="ARBA00022723"/>
    </source>
</evidence>
<dbReference type="RefSeq" id="WP_059077286.1">
    <property type="nucleotide sequence ID" value="NZ_JABAFG010000017.1"/>
</dbReference>
<dbReference type="PROSITE" id="PS51918">
    <property type="entry name" value="RADICAL_SAM"/>
    <property type="match status" value="1"/>
</dbReference>
<dbReference type="PANTHER" id="PTHR11918:SF45">
    <property type="entry name" value="THREONYLCARBAMOYLADENOSINE TRNA METHYLTHIOTRANSFERASE"/>
    <property type="match status" value="1"/>
</dbReference>
<dbReference type="GO" id="GO:0051539">
    <property type="term" value="F:4 iron, 4 sulfur cluster binding"/>
    <property type="evidence" value="ECO:0007669"/>
    <property type="project" value="UniProtKB-KW"/>
</dbReference>
<dbReference type="SFLD" id="SFLDG01082">
    <property type="entry name" value="B12-binding_domain_containing"/>
    <property type="match status" value="1"/>
</dbReference>
<keyword evidence="5" id="KW-0963">Cytoplasm</keyword>
<dbReference type="InterPro" id="IPR013848">
    <property type="entry name" value="Methylthiotransferase_N"/>
</dbReference>